<name>A0A151RA59_CAJCA</name>
<sequence length="58" mass="6398">MDPIPAISKIFSYVAQQERQLFGNSFMTNINVESKESLINAINSTSSICNFCGRSGHT</sequence>
<dbReference type="EMBL" id="KQ483922">
    <property type="protein sequence ID" value="KYP39255.1"/>
    <property type="molecule type" value="Genomic_DNA"/>
</dbReference>
<evidence type="ECO:0000313" key="2">
    <source>
        <dbReference type="Proteomes" id="UP000075243"/>
    </source>
</evidence>
<organism evidence="1 2">
    <name type="scientific">Cajanus cajan</name>
    <name type="common">Pigeon pea</name>
    <name type="synonym">Cajanus indicus</name>
    <dbReference type="NCBI Taxonomy" id="3821"/>
    <lineage>
        <taxon>Eukaryota</taxon>
        <taxon>Viridiplantae</taxon>
        <taxon>Streptophyta</taxon>
        <taxon>Embryophyta</taxon>
        <taxon>Tracheophyta</taxon>
        <taxon>Spermatophyta</taxon>
        <taxon>Magnoliopsida</taxon>
        <taxon>eudicotyledons</taxon>
        <taxon>Gunneridae</taxon>
        <taxon>Pentapetalae</taxon>
        <taxon>rosids</taxon>
        <taxon>fabids</taxon>
        <taxon>Fabales</taxon>
        <taxon>Fabaceae</taxon>
        <taxon>Papilionoideae</taxon>
        <taxon>50 kb inversion clade</taxon>
        <taxon>NPAAA clade</taxon>
        <taxon>indigoferoid/millettioid clade</taxon>
        <taxon>Phaseoleae</taxon>
        <taxon>Cajanus</taxon>
    </lineage>
</organism>
<protein>
    <submittedName>
        <fullName evidence="1">Uncharacterized protein</fullName>
    </submittedName>
</protein>
<reference evidence="1" key="1">
    <citation type="journal article" date="2012" name="Nat. Biotechnol.">
        <title>Draft genome sequence of pigeonpea (Cajanus cajan), an orphan legume crop of resource-poor farmers.</title>
        <authorList>
            <person name="Varshney R.K."/>
            <person name="Chen W."/>
            <person name="Li Y."/>
            <person name="Bharti A.K."/>
            <person name="Saxena R.K."/>
            <person name="Schlueter J.A."/>
            <person name="Donoghue M.T."/>
            <person name="Azam S."/>
            <person name="Fan G."/>
            <person name="Whaley A.M."/>
            <person name="Farmer A.D."/>
            <person name="Sheridan J."/>
            <person name="Iwata A."/>
            <person name="Tuteja R."/>
            <person name="Penmetsa R.V."/>
            <person name="Wu W."/>
            <person name="Upadhyaya H.D."/>
            <person name="Yang S.P."/>
            <person name="Shah T."/>
            <person name="Saxena K.B."/>
            <person name="Michael T."/>
            <person name="McCombie W.R."/>
            <person name="Yang B."/>
            <person name="Zhang G."/>
            <person name="Yang H."/>
            <person name="Wang J."/>
            <person name="Spillane C."/>
            <person name="Cook D.R."/>
            <person name="May G.D."/>
            <person name="Xu X."/>
            <person name="Jackson S.A."/>
        </authorList>
    </citation>
    <scope>NUCLEOTIDE SEQUENCE [LARGE SCALE GENOMIC DNA]</scope>
</reference>
<dbReference type="Proteomes" id="UP000075243">
    <property type="component" value="Unassembled WGS sequence"/>
</dbReference>
<dbReference type="AlphaFoldDB" id="A0A151RA59"/>
<keyword evidence="2" id="KW-1185">Reference proteome</keyword>
<evidence type="ECO:0000313" key="1">
    <source>
        <dbReference type="EMBL" id="KYP39255.1"/>
    </source>
</evidence>
<accession>A0A151RA59</accession>
<gene>
    <name evidence="1" type="ORF">KK1_039431</name>
</gene>
<proteinExistence type="predicted"/>
<dbReference type="Gramene" id="C.cajan_36959.t">
    <property type="protein sequence ID" value="C.cajan_36959.t.cds1"/>
    <property type="gene ID" value="C.cajan_36959"/>
</dbReference>